<dbReference type="PROSITE" id="PS01314">
    <property type="entry name" value="UPF0047"/>
    <property type="match status" value="1"/>
</dbReference>
<evidence type="ECO:0000313" key="3">
    <source>
        <dbReference type="Proteomes" id="UP000310477"/>
    </source>
</evidence>
<dbReference type="SUPFAM" id="SSF111038">
    <property type="entry name" value="YjbQ-like"/>
    <property type="match status" value="1"/>
</dbReference>
<dbReference type="PANTHER" id="PTHR30615:SF8">
    <property type="entry name" value="UPF0047 PROTEIN C4A8.02C"/>
    <property type="match status" value="1"/>
</dbReference>
<accession>A0A4U1C056</accession>
<evidence type="ECO:0000313" key="2">
    <source>
        <dbReference type="EMBL" id="TKB97435.1"/>
    </source>
</evidence>
<protein>
    <submittedName>
        <fullName evidence="2">YjbQ family protein</fullName>
    </submittedName>
</protein>
<keyword evidence="3" id="KW-1185">Reference proteome</keyword>
<dbReference type="PIRSF" id="PIRSF004681">
    <property type="entry name" value="UCP004681"/>
    <property type="match status" value="1"/>
</dbReference>
<sequence>MKMIQKTISLRARNRGFHLITDEILHAIPEIKEFKVGMMQVFIQHTSASLTINENADPTVRKDFEMWFNKAVKENDPDYQHDYEGSDDMPAHIKSALLDTSVLIPIRNGKLALGTWQGIYLCEHRNYGGNRNVVITAWGNP</sequence>
<dbReference type="NCBIfam" id="TIGR00149">
    <property type="entry name" value="TIGR00149_YjbQ"/>
    <property type="match status" value="1"/>
</dbReference>
<organism evidence="2 3">
    <name type="scientific">Pedobacter cryotolerans</name>
    <dbReference type="NCBI Taxonomy" id="2571270"/>
    <lineage>
        <taxon>Bacteria</taxon>
        <taxon>Pseudomonadati</taxon>
        <taxon>Bacteroidota</taxon>
        <taxon>Sphingobacteriia</taxon>
        <taxon>Sphingobacteriales</taxon>
        <taxon>Sphingobacteriaceae</taxon>
        <taxon>Pedobacter</taxon>
    </lineage>
</organism>
<dbReference type="PANTHER" id="PTHR30615">
    <property type="entry name" value="UNCHARACTERIZED PROTEIN YJBQ-RELATED"/>
    <property type="match status" value="1"/>
</dbReference>
<dbReference type="InterPro" id="IPR001602">
    <property type="entry name" value="UPF0047_YjbQ-like"/>
</dbReference>
<dbReference type="InterPro" id="IPR035917">
    <property type="entry name" value="YjbQ-like_sf"/>
</dbReference>
<dbReference type="Proteomes" id="UP000310477">
    <property type="component" value="Unassembled WGS sequence"/>
</dbReference>
<dbReference type="Gene3D" id="2.60.120.460">
    <property type="entry name" value="YjbQ-like"/>
    <property type="match status" value="1"/>
</dbReference>
<dbReference type="AlphaFoldDB" id="A0A4U1C056"/>
<comment type="similarity">
    <text evidence="1">Belongs to the UPF0047 family.</text>
</comment>
<gene>
    <name evidence="2" type="ORF">FA045_15855</name>
</gene>
<evidence type="ECO:0000256" key="1">
    <source>
        <dbReference type="ARBA" id="ARBA00005534"/>
    </source>
</evidence>
<dbReference type="Pfam" id="PF01894">
    <property type="entry name" value="YjbQ"/>
    <property type="match status" value="1"/>
</dbReference>
<dbReference type="OrthoDB" id="9801725at2"/>
<reference evidence="2 3" key="1">
    <citation type="submission" date="2019-04" db="EMBL/GenBank/DDBJ databases">
        <title>Pedobacter sp. AR-2-6 sp. nov., isolated from Arctic soil.</title>
        <authorList>
            <person name="Dahal R.H."/>
            <person name="Kim D.-U."/>
        </authorList>
    </citation>
    <scope>NUCLEOTIDE SEQUENCE [LARGE SCALE GENOMIC DNA]</scope>
    <source>
        <strain evidence="2 3">AR-2-6</strain>
    </source>
</reference>
<dbReference type="EMBL" id="SWBO01000011">
    <property type="protein sequence ID" value="TKB97435.1"/>
    <property type="molecule type" value="Genomic_DNA"/>
</dbReference>
<name>A0A4U1C056_9SPHI</name>
<comment type="caution">
    <text evidence="2">The sequence shown here is derived from an EMBL/GenBank/DDBJ whole genome shotgun (WGS) entry which is preliminary data.</text>
</comment>
<proteinExistence type="inferred from homology"/>